<feature type="region of interest" description="Disordered" evidence="1">
    <location>
        <begin position="1"/>
        <end position="23"/>
    </location>
</feature>
<evidence type="ECO:0000313" key="3">
    <source>
        <dbReference type="EMBL" id="KAB1109126.1"/>
    </source>
</evidence>
<name>A0ABQ6UD91_9ACTN</name>
<feature type="compositionally biased region" description="Basic and acidic residues" evidence="1">
    <location>
        <begin position="165"/>
        <end position="185"/>
    </location>
</feature>
<comment type="caution">
    <text evidence="3">The sequence shown here is derived from an EMBL/GenBank/DDBJ whole genome shotgun (WGS) entry which is preliminary data.</text>
</comment>
<dbReference type="RefSeq" id="WP_151014078.1">
    <property type="nucleotide sequence ID" value="NZ_WAAR01000096.1"/>
</dbReference>
<keyword evidence="4" id="KW-1185">Reference proteome</keyword>
<sequence length="185" mass="20419">MKGVMMTPTPHPHRTPSAASPAPRRVALYVRDEHHPSSVDKQQQRLRAHLQQHHPDWSVVAVYQDTPGSRRKPPLQRPGLRDALTAASSGAYDVLLAQDTRRIGRRLEHVAQVAEQLESSCAVLMTADGTLGSSGPLTGLIMKIVCAISSYEREQAALERIANQPEHEGRRQRARSERTSGRATS</sequence>
<dbReference type="InterPro" id="IPR006119">
    <property type="entry name" value="Resolv_N"/>
</dbReference>
<evidence type="ECO:0000313" key="4">
    <source>
        <dbReference type="Proteomes" id="UP000471364"/>
    </source>
</evidence>
<dbReference type="CDD" id="cd00338">
    <property type="entry name" value="Ser_Recombinase"/>
    <property type="match status" value="1"/>
</dbReference>
<dbReference type="PANTHER" id="PTHR30461:SF23">
    <property type="entry name" value="DNA RECOMBINASE-RELATED"/>
    <property type="match status" value="1"/>
</dbReference>
<dbReference type="PANTHER" id="PTHR30461">
    <property type="entry name" value="DNA-INVERTASE FROM LAMBDOID PROPHAGE"/>
    <property type="match status" value="1"/>
</dbReference>
<accession>A0ABQ6UD91</accession>
<reference evidence="3 4" key="1">
    <citation type="submission" date="2019-09" db="EMBL/GenBank/DDBJ databases">
        <title>High taxonomic diversity of Micromonospora strains isolated from Medicago sativa nodules in different geographical locations.</title>
        <authorList>
            <person name="Martinez-Hidalgo P."/>
            <person name="Flores-Felix J.D."/>
            <person name="Velazquez E."/>
            <person name="Brau L."/>
            <person name="Trujillo M.E."/>
            <person name="Martinez-Molina E."/>
        </authorList>
    </citation>
    <scope>NUCLEOTIDE SEQUENCE [LARGE SCALE GENOMIC DNA]</scope>
    <source>
        <strain evidence="3 4">ALFB5</strain>
    </source>
</reference>
<dbReference type="Gene3D" id="3.40.50.1390">
    <property type="entry name" value="Resolvase, N-terminal catalytic domain"/>
    <property type="match status" value="1"/>
</dbReference>
<feature type="region of interest" description="Disordered" evidence="1">
    <location>
        <begin position="160"/>
        <end position="185"/>
    </location>
</feature>
<protein>
    <submittedName>
        <fullName evidence="3">Recombinase family protein</fullName>
    </submittedName>
</protein>
<feature type="domain" description="Resolvase/invertase-type recombinase catalytic" evidence="2">
    <location>
        <begin position="26"/>
        <end position="167"/>
    </location>
</feature>
<dbReference type="Pfam" id="PF00239">
    <property type="entry name" value="Resolvase"/>
    <property type="match status" value="1"/>
</dbReference>
<gene>
    <name evidence="3" type="ORF">F6X54_20235</name>
</gene>
<dbReference type="Proteomes" id="UP000471364">
    <property type="component" value="Unassembled WGS sequence"/>
</dbReference>
<dbReference type="EMBL" id="WAAR01000096">
    <property type="protein sequence ID" value="KAB1109126.1"/>
    <property type="molecule type" value="Genomic_DNA"/>
</dbReference>
<dbReference type="SUPFAM" id="SSF53041">
    <property type="entry name" value="Resolvase-like"/>
    <property type="match status" value="1"/>
</dbReference>
<evidence type="ECO:0000259" key="2">
    <source>
        <dbReference type="SMART" id="SM00857"/>
    </source>
</evidence>
<dbReference type="InterPro" id="IPR050639">
    <property type="entry name" value="SSR_resolvase"/>
</dbReference>
<dbReference type="SMART" id="SM00857">
    <property type="entry name" value="Resolvase"/>
    <property type="match status" value="1"/>
</dbReference>
<dbReference type="InterPro" id="IPR036162">
    <property type="entry name" value="Resolvase-like_N_sf"/>
</dbReference>
<organism evidence="3 4">
    <name type="scientific">Micromonospora aurantiaca</name>
    <name type="common">nom. illeg.</name>
    <dbReference type="NCBI Taxonomy" id="47850"/>
    <lineage>
        <taxon>Bacteria</taxon>
        <taxon>Bacillati</taxon>
        <taxon>Actinomycetota</taxon>
        <taxon>Actinomycetes</taxon>
        <taxon>Micromonosporales</taxon>
        <taxon>Micromonosporaceae</taxon>
        <taxon>Micromonospora</taxon>
    </lineage>
</organism>
<proteinExistence type="predicted"/>
<evidence type="ECO:0000256" key="1">
    <source>
        <dbReference type="SAM" id="MobiDB-lite"/>
    </source>
</evidence>